<dbReference type="PRINTS" id="PR00133">
    <property type="entry name" value="GLHYDRLASE3"/>
</dbReference>
<gene>
    <name evidence="6" type="ORF">JP39_03520</name>
</gene>
<dbReference type="PANTHER" id="PTHR42715:SF10">
    <property type="entry name" value="BETA-GLUCOSIDASE"/>
    <property type="match status" value="1"/>
</dbReference>
<dbReference type="InterPro" id="IPR013783">
    <property type="entry name" value="Ig-like_fold"/>
</dbReference>
<dbReference type="Gene3D" id="2.60.40.10">
    <property type="entry name" value="Immunoglobulins"/>
    <property type="match status" value="1"/>
</dbReference>
<dbReference type="InterPro" id="IPR036962">
    <property type="entry name" value="Glyco_hydro_3_N_sf"/>
</dbReference>
<evidence type="ECO:0000256" key="1">
    <source>
        <dbReference type="ARBA" id="ARBA00005336"/>
    </source>
</evidence>
<dbReference type="SUPFAM" id="SSF52279">
    <property type="entry name" value="Beta-D-glucan exohydrolase, C-terminal domain"/>
    <property type="match status" value="1"/>
</dbReference>
<dbReference type="Gene3D" id="3.20.20.300">
    <property type="entry name" value="Glycoside hydrolase, family 3, N-terminal domain"/>
    <property type="match status" value="1"/>
</dbReference>
<dbReference type="PROSITE" id="PS00775">
    <property type="entry name" value="GLYCOSYL_HYDROL_F3"/>
    <property type="match status" value="1"/>
</dbReference>
<evidence type="ECO:0000259" key="5">
    <source>
        <dbReference type="SMART" id="SM01217"/>
    </source>
</evidence>
<dbReference type="InterPro" id="IPR019800">
    <property type="entry name" value="Glyco_hydro_3_AS"/>
</dbReference>
<dbReference type="InterPro" id="IPR017853">
    <property type="entry name" value="GH"/>
</dbReference>
<protein>
    <submittedName>
        <fullName evidence="6">Glycoside hydrolase family 3</fullName>
    </submittedName>
</protein>
<dbReference type="InterPro" id="IPR036881">
    <property type="entry name" value="Glyco_hydro_3_C_sf"/>
</dbReference>
<dbReference type="GO" id="GO:0004553">
    <property type="term" value="F:hydrolase activity, hydrolyzing O-glycosyl compounds"/>
    <property type="evidence" value="ECO:0007669"/>
    <property type="project" value="InterPro"/>
</dbReference>
<accession>A0A0K2LBB7</accession>
<proteinExistence type="inferred from homology"/>
<evidence type="ECO:0000313" key="7">
    <source>
        <dbReference type="Proteomes" id="UP000061546"/>
    </source>
</evidence>
<feature type="domain" description="Fibronectin type III-like" evidence="5">
    <location>
        <begin position="311"/>
        <end position="382"/>
    </location>
</feature>
<evidence type="ECO:0000256" key="3">
    <source>
        <dbReference type="ARBA" id="ARBA00023277"/>
    </source>
</evidence>
<dbReference type="InterPro" id="IPR026891">
    <property type="entry name" value="Fn3-like"/>
</dbReference>
<comment type="similarity">
    <text evidence="1 4">Belongs to the glycosyl hydrolase 3 family.</text>
</comment>
<dbReference type="RefSeq" id="WP_041499280.1">
    <property type="nucleotide sequence ID" value="NZ_BJDV01000008.1"/>
</dbReference>
<dbReference type="Pfam" id="PF00933">
    <property type="entry name" value="Glyco_hydro_3"/>
    <property type="match status" value="1"/>
</dbReference>
<dbReference type="Gene3D" id="3.40.50.1700">
    <property type="entry name" value="Glycoside hydrolase family 3 C-terminal domain"/>
    <property type="match status" value="1"/>
</dbReference>
<keyword evidence="7" id="KW-1185">Reference proteome</keyword>
<evidence type="ECO:0000313" key="6">
    <source>
        <dbReference type="EMBL" id="ALB28503.1"/>
    </source>
</evidence>
<name>A0A0K2LBB7_9LACO</name>
<dbReference type="KEGG" id="lhi:JP39_03520"/>
<evidence type="ECO:0000256" key="4">
    <source>
        <dbReference type="RuleBase" id="RU361161"/>
    </source>
</evidence>
<sequence length="876" mass="97976">MESDISQREFENQELAKTAAEEAIVLLQNKNKTLPLRNKTVALYGHGAFATVKGGTGSGDVNQRSVINIMQGLEDNGFTIVSKSWLVRLQRYYQKEQSIYEDKLKDDPMSLLAPAFNFKDPEIAEFDDATTGIYVISRSSGENYDRRNHKGDFRLTDNELANIKAMSAYYNHSIVLLNVGGVIDTSFIDECPTLDSVVLVSQLGMMSGKAVADILDGTKSPSGKLTDTWAYSYHDYPTSENFGMANPEYNEGIFVGYRYFDSFGIKPRFEFGYGQSYADFFIKTQKVNVNEKRIRLQVNVENTTESFSGQETVQVYVSKPQTEIPVPYQDLVEYSKTTNLRPHAQQTLEFEVPINDLSVFDTELGAYVLVPGTYLVRVGSSSRQTDVVASFKLDEKVVLKKVENVLKPRIDPTTLLKANVALKQVSGVPFFILKAANFNEPEFVQYQESSDVTTFVAEREDLPGKGLDQVIEHVRNAEGKTLKDVADGDVELAEFIASLSEQDLVNLVEGQMSSVKNNMVGISSDIVPGAAGQTGADMGKRIPSVVMADGPAGIRVDPVFERNQQTITHYATAWPIGTALAQTWNKDLLEKVGFAVGTEMKEFGVDLWLAPGMNIHRDPLGGRNFEYFAEDPYLSGTMAAFETKGVQAHDKLGVTLKHFLGNNQESFRNFGNSIIGEQALREIYLRNFEIAVKLGHPMAIMSSYNRVNGIFSAANFELLTNVLRDEWHFQGTVMTDWFSAADPKQSMHSGNDLIMPGNSKSELMSAVSDFGPEFDEQGKIKVKTDYDLLKKKFVETEMWNDFIVDSDGEVIVKVRVDSDSRLRDRIKDWVYNGEAQIVDDNHILLTGKWEDNNDMYLGDLQKSAINVLKMVLKLKY</sequence>
<dbReference type="EMBL" id="CP012559">
    <property type="protein sequence ID" value="ALB28503.1"/>
    <property type="molecule type" value="Genomic_DNA"/>
</dbReference>
<keyword evidence="2 4" id="KW-0378">Hydrolase</keyword>
<dbReference type="SUPFAM" id="SSF51445">
    <property type="entry name" value="(Trans)glycosidases"/>
    <property type="match status" value="1"/>
</dbReference>
<dbReference type="PANTHER" id="PTHR42715">
    <property type="entry name" value="BETA-GLUCOSIDASE"/>
    <property type="match status" value="1"/>
</dbReference>
<organism evidence="6 7">
    <name type="scientific">Companilactobacillus heilongjiangensis</name>
    <dbReference type="NCBI Taxonomy" id="1074467"/>
    <lineage>
        <taxon>Bacteria</taxon>
        <taxon>Bacillati</taxon>
        <taxon>Bacillota</taxon>
        <taxon>Bacilli</taxon>
        <taxon>Lactobacillales</taxon>
        <taxon>Lactobacillaceae</taxon>
        <taxon>Companilactobacillus</taxon>
    </lineage>
</organism>
<keyword evidence="3" id="KW-0119">Carbohydrate metabolism</keyword>
<dbReference type="OrthoDB" id="9805821at2"/>
<reference evidence="6 7" key="1">
    <citation type="submission" date="2015-08" db="EMBL/GenBank/DDBJ databases">
        <title>Genomic sequence of Lactobacillus heilongjiangensis DSM 28069, isolated from Chinese traditional pickle.</title>
        <authorList>
            <person name="Jiang X."/>
            <person name="Zheng B."/>
            <person name="Cheng H."/>
        </authorList>
    </citation>
    <scope>NUCLEOTIDE SEQUENCE [LARGE SCALE GENOMIC DNA]</scope>
    <source>
        <strain evidence="6 7">DSM 28069</strain>
    </source>
</reference>
<dbReference type="GO" id="GO:0005975">
    <property type="term" value="P:carbohydrate metabolic process"/>
    <property type="evidence" value="ECO:0007669"/>
    <property type="project" value="InterPro"/>
</dbReference>
<dbReference type="InterPro" id="IPR050288">
    <property type="entry name" value="Cellulose_deg_GH3"/>
</dbReference>
<dbReference type="SMART" id="SM01217">
    <property type="entry name" value="Fn3_like"/>
    <property type="match status" value="1"/>
</dbReference>
<dbReference type="STRING" id="1074467.JP39_03520"/>
<dbReference type="Proteomes" id="UP000061546">
    <property type="component" value="Chromosome"/>
</dbReference>
<evidence type="ECO:0000256" key="2">
    <source>
        <dbReference type="ARBA" id="ARBA00022801"/>
    </source>
</evidence>
<keyword evidence="4" id="KW-0326">Glycosidase</keyword>
<dbReference type="Pfam" id="PF01915">
    <property type="entry name" value="Glyco_hydro_3_C"/>
    <property type="match status" value="1"/>
</dbReference>
<dbReference type="InterPro" id="IPR002772">
    <property type="entry name" value="Glyco_hydro_3_C"/>
</dbReference>
<dbReference type="Pfam" id="PF14310">
    <property type="entry name" value="Fn3-like"/>
    <property type="match status" value="1"/>
</dbReference>
<dbReference type="InterPro" id="IPR001764">
    <property type="entry name" value="Glyco_hydro_3_N"/>
</dbReference>
<dbReference type="AlphaFoldDB" id="A0A0K2LBB7"/>